<dbReference type="PATRIC" id="fig|1121451.3.peg.773"/>
<evidence type="ECO:0000313" key="1">
    <source>
        <dbReference type="EMBL" id="CCO22799.1"/>
    </source>
</evidence>
<dbReference type="HOGENOM" id="CLU_2584023_0_0_7"/>
<dbReference type="KEGG" id="dhy:DESAM_20512"/>
<dbReference type="AlphaFoldDB" id="L0R7T4"/>
<dbReference type="EMBL" id="FO203522">
    <property type="protein sequence ID" value="CCO22799.1"/>
    <property type="molecule type" value="Genomic_DNA"/>
</dbReference>
<keyword evidence="2" id="KW-1185">Reference proteome</keyword>
<dbReference type="STRING" id="1121451.DESAM_20512"/>
<evidence type="ECO:0000313" key="2">
    <source>
        <dbReference type="Proteomes" id="UP000010808"/>
    </source>
</evidence>
<dbReference type="eggNOG" id="ENOG5032CP0">
    <property type="taxonomic scope" value="Bacteria"/>
</dbReference>
<dbReference type="OrthoDB" id="5458817at2"/>
<dbReference type="RefSeq" id="WP_015335407.1">
    <property type="nucleotide sequence ID" value="NC_020055.1"/>
</dbReference>
<accession>L0R7T4</accession>
<organism evidence="1 2">
    <name type="scientific">Maridesulfovibrio hydrothermalis AM13 = DSM 14728</name>
    <dbReference type="NCBI Taxonomy" id="1121451"/>
    <lineage>
        <taxon>Bacteria</taxon>
        <taxon>Pseudomonadati</taxon>
        <taxon>Thermodesulfobacteriota</taxon>
        <taxon>Desulfovibrionia</taxon>
        <taxon>Desulfovibrionales</taxon>
        <taxon>Desulfovibrionaceae</taxon>
        <taxon>Maridesulfovibrio</taxon>
    </lineage>
</organism>
<proteinExistence type="predicted"/>
<reference evidence="1 2" key="1">
    <citation type="submission" date="2012-10" db="EMBL/GenBank/DDBJ databases">
        <authorList>
            <person name="Genoscope - CEA"/>
        </authorList>
    </citation>
    <scope>NUCLEOTIDE SEQUENCE [LARGE SCALE GENOMIC DNA]</scope>
    <source>
        <strain evidence="2">AM13 / DSM 14728</strain>
    </source>
</reference>
<protein>
    <submittedName>
        <fullName evidence="1">Uncharacterized protein</fullName>
    </submittedName>
</protein>
<gene>
    <name evidence="1" type="ORF">DESAM_20512</name>
</gene>
<name>L0R7T4_9BACT</name>
<sequence>MSRKVKSVRVPIELENLNLSKLIREFENYLRDLESATMLKQGGNRDAADALIKTRQLDLGKKIATMIWEAKVKYDKMK</sequence>
<dbReference type="Proteomes" id="UP000010808">
    <property type="component" value="Chromosome"/>
</dbReference>